<dbReference type="GO" id="GO:0005524">
    <property type="term" value="F:ATP binding"/>
    <property type="evidence" value="ECO:0007669"/>
    <property type="project" value="UniProtKB-KW"/>
</dbReference>
<evidence type="ECO:0000313" key="3">
    <source>
        <dbReference type="Proteomes" id="UP000886740"/>
    </source>
</evidence>
<reference evidence="2" key="1">
    <citation type="journal article" date="2021" name="PeerJ">
        <title>Extensive microbial diversity within the chicken gut microbiome revealed by metagenomics and culture.</title>
        <authorList>
            <person name="Gilroy R."/>
            <person name="Ravi A."/>
            <person name="Getino M."/>
            <person name="Pursley I."/>
            <person name="Horton D.L."/>
            <person name="Alikhan N.F."/>
            <person name="Baker D."/>
            <person name="Gharbi K."/>
            <person name="Hall N."/>
            <person name="Watson M."/>
            <person name="Adriaenssens E.M."/>
            <person name="Foster-Nyarko E."/>
            <person name="Jarju S."/>
            <person name="Secka A."/>
            <person name="Antonio M."/>
            <person name="Oren A."/>
            <person name="Chaudhuri R.R."/>
            <person name="La Ragione R."/>
            <person name="Hildebrand F."/>
            <person name="Pallen M.J."/>
        </authorList>
    </citation>
    <scope>NUCLEOTIDE SEQUENCE</scope>
    <source>
        <strain evidence="2">ChiGjej6B6-14162</strain>
    </source>
</reference>
<dbReference type="InterPro" id="IPR041685">
    <property type="entry name" value="AAA_GajA/Old/RecF-like"/>
</dbReference>
<accession>A0A9D1X8Z2</accession>
<dbReference type="Gene3D" id="3.40.50.300">
    <property type="entry name" value="P-loop containing nucleotide triphosphate hydrolases"/>
    <property type="match status" value="1"/>
</dbReference>
<dbReference type="SUPFAM" id="SSF52540">
    <property type="entry name" value="P-loop containing nucleoside triphosphate hydrolases"/>
    <property type="match status" value="1"/>
</dbReference>
<dbReference type="Proteomes" id="UP000886740">
    <property type="component" value="Unassembled WGS sequence"/>
</dbReference>
<sequence length="134" mass="15016">MIHTIEFTNYRIFSSPQRLRLAPLTVIFGKNNTGKSAILKLPLLIESALNGNSKEVFTKKVNDVRICEDFRDVVFGKANKAVKIKAINTEGDSIEFSFYVDPTNLNQQTQIESWSITSSKGECLTINCGEDNIL</sequence>
<proteinExistence type="predicted"/>
<organism evidence="2 3">
    <name type="scientific">Candidatus Parabacteroides intestinipullorum</name>
    <dbReference type="NCBI Taxonomy" id="2838723"/>
    <lineage>
        <taxon>Bacteria</taxon>
        <taxon>Pseudomonadati</taxon>
        <taxon>Bacteroidota</taxon>
        <taxon>Bacteroidia</taxon>
        <taxon>Bacteroidales</taxon>
        <taxon>Tannerellaceae</taxon>
        <taxon>Parabacteroides</taxon>
    </lineage>
</organism>
<evidence type="ECO:0000259" key="1">
    <source>
        <dbReference type="Pfam" id="PF13175"/>
    </source>
</evidence>
<dbReference type="Pfam" id="PF13175">
    <property type="entry name" value="AAA_15"/>
    <property type="match status" value="1"/>
</dbReference>
<dbReference type="InterPro" id="IPR027417">
    <property type="entry name" value="P-loop_NTPase"/>
</dbReference>
<reference evidence="2" key="2">
    <citation type="submission" date="2021-04" db="EMBL/GenBank/DDBJ databases">
        <authorList>
            <person name="Gilroy R."/>
        </authorList>
    </citation>
    <scope>NUCLEOTIDE SEQUENCE</scope>
    <source>
        <strain evidence="2">ChiGjej6B6-14162</strain>
    </source>
</reference>
<comment type="caution">
    <text evidence="2">The sequence shown here is derived from an EMBL/GenBank/DDBJ whole genome shotgun (WGS) entry which is preliminary data.</text>
</comment>
<keyword evidence="2" id="KW-0547">Nucleotide-binding</keyword>
<name>A0A9D1X8Z2_9BACT</name>
<dbReference type="AlphaFoldDB" id="A0A9D1X8Z2"/>
<protein>
    <submittedName>
        <fullName evidence="2">ATP-binding protein</fullName>
    </submittedName>
</protein>
<feature type="non-terminal residue" evidence="2">
    <location>
        <position position="134"/>
    </location>
</feature>
<gene>
    <name evidence="2" type="ORF">H9977_00860</name>
</gene>
<dbReference type="EMBL" id="DXEL01000008">
    <property type="protein sequence ID" value="HIX73595.1"/>
    <property type="molecule type" value="Genomic_DNA"/>
</dbReference>
<keyword evidence="2" id="KW-0067">ATP-binding</keyword>
<feature type="domain" description="Endonuclease GajA/Old nuclease/RecF-like AAA" evidence="1">
    <location>
        <begin position="1"/>
        <end position="88"/>
    </location>
</feature>
<evidence type="ECO:0000313" key="2">
    <source>
        <dbReference type="EMBL" id="HIX73595.1"/>
    </source>
</evidence>